<sequence length="166" mass="17255">MSDARTHDKNSSQAGQGGQASGGGAVEPRSSGFGGPDALSSERGRTSVADGVVAKIAGIAAREVPGVHEMGAGASRTFGAMRSRIPGAKRNVAQGVDVEVGEKQCAVDLDVVVEYGVEIAQVANDVRQNVIDSLERMTSLEVVEVNIAVDDVHIEQDDSPSERQLE</sequence>
<proteinExistence type="inferred from homology"/>
<dbReference type="Pfam" id="PF03780">
    <property type="entry name" value="Asp23"/>
    <property type="match status" value="1"/>
</dbReference>
<feature type="compositionally biased region" description="Gly residues" evidence="2">
    <location>
        <begin position="15"/>
        <end position="25"/>
    </location>
</feature>
<evidence type="ECO:0000256" key="1">
    <source>
        <dbReference type="ARBA" id="ARBA00005721"/>
    </source>
</evidence>
<feature type="region of interest" description="Disordered" evidence="2">
    <location>
        <begin position="1"/>
        <end position="46"/>
    </location>
</feature>
<name>A0ABP9I1Q7_9ACTN</name>
<accession>A0ABP9I1Q7</accession>
<keyword evidence="4" id="KW-1185">Reference proteome</keyword>
<evidence type="ECO:0000313" key="3">
    <source>
        <dbReference type="EMBL" id="GAA4985302.1"/>
    </source>
</evidence>
<comment type="similarity">
    <text evidence="1">Belongs to the asp23 family.</text>
</comment>
<evidence type="ECO:0000313" key="4">
    <source>
        <dbReference type="Proteomes" id="UP001500466"/>
    </source>
</evidence>
<gene>
    <name evidence="3" type="ORF">GCM10023205_64540</name>
</gene>
<reference evidence="4" key="1">
    <citation type="journal article" date="2019" name="Int. J. Syst. Evol. Microbiol.">
        <title>The Global Catalogue of Microorganisms (GCM) 10K type strain sequencing project: providing services to taxonomists for standard genome sequencing and annotation.</title>
        <authorList>
            <consortium name="The Broad Institute Genomics Platform"/>
            <consortium name="The Broad Institute Genome Sequencing Center for Infectious Disease"/>
            <person name="Wu L."/>
            <person name="Ma J."/>
        </authorList>
    </citation>
    <scope>NUCLEOTIDE SEQUENCE [LARGE SCALE GENOMIC DNA]</scope>
    <source>
        <strain evidence="4">JCM 17986</strain>
    </source>
</reference>
<comment type="caution">
    <text evidence="3">The sequence shown here is derived from an EMBL/GenBank/DDBJ whole genome shotgun (WGS) entry which is preliminary data.</text>
</comment>
<dbReference type="Proteomes" id="UP001500466">
    <property type="component" value="Unassembled WGS sequence"/>
</dbReference>
<dbReference type="InterPro" id="IPR005531">
    <property type="entry name" value="Asp23"/>
</dbReference>
<dbReference type="PANTHER" id="PTHR34297:SF3">
    <property type="entry name" value="ALKALINE SHOCK PROTEIN 23"/>
    <property type="match status" value="1"/>
</dbReference>
<protein>
    <submittedName>
        <fullName evidence="3">Asp23/Gls24 family envelope stress response protein</fullName>
    </submittedName>
</protein>
<feature type="compositionally biased region" description="Basic and acidic residues" evidence="2">
    <location>
        <begin position="1"/>
        <end position="10"/>
    </location>
</feature>
<dbReference type="PANTHER" id="PTHR34297">
    <property type="entry name" value="HYPOTHETICAL CYTOSOLIC PROTEIN-RELATED"/>
    <property type="match status" value="1"/>
</dbReference>
<dbReference type="EMBL" id="BAABHS010000029">
    <property type="protein sequence ID" value="GAA4985302.1"/>
    <property type="molecule type" value="Genomic_DNA"/>
</dbReference>
<organism evidence="3 4">
    <name type="scientific">Yinghuangia aomiensis</name>
    <dbReference type="NCBI Taxonomy" id="676205"/>
    <lineage>
        <taxon>Bacteria</taxon>
        <taxon>Bacillati</taxon>
        <taxon>Actinomycetota</taxon>
        <taxon>Actinomycetes</taxon>
        <taxon>Kitasatosporales</taxon>
        <taxon>Streptomycetaceae</taxon>
        <taxon>Yinghuangia</taxon>
    </lineage>
</organism>
<dbReference type="RefSeq" id="WP_345679301.1">
    <property type="nucleotide sequence ID" value="NZ_BAABHS010000029.1"/>
</dbReference>
<evidence type="ECO:0000256" key="2">
    <source>
        <dbReference type="SAM" id="MobiDB-lite"/>
    </source>
</evidence>